<organism evidence="3 4">
    <name type="scientific">Penicillium brevicompactum</name>
    <dbReference type="NCBI Taxonomy" id="5074"/>
    <lineage>
        <taxon>Eukaryota</taxon>
        <taxon>Fungi</taxon>
        <taxon>Dikarya</taxon>
        <taxon>Ascomycota</taxon>
        <taxon>Pezizomycotina</taxon>
        <taxon>Eurotiomycetes</taxon>
        <taxon>Eurotiomycetidae</taxon>
        <taxon>Eurotiales</taxon>
        <taxon>Aspergillaceae</taxon>
        <taxon>Penicillium</taxon>
    </lineage>
</organism>
<dbReference type="AlphaFoldDB" id="A0A9W9QT08"/>
<keyword evidence="1" id="KW-0560">Oxidoreductase</keyword>
<reference evidence="3" key="1">
    <citation type="submission" date="2022-12" db="EMBL/GenBank/DDBJ databases">
        <authorList>
            <person name="Petersen C."/>
        </authorList>
    </citation>
    <scope>NUCLEOTIDE SEQUENCE</scope>
    <source>
        <strain evidence="3">IBT 35673</strain>
    </source>
</reference>
<protein>
    <recommendedName>
        <fullName evidence="2">NADP-dependent oxidoreductase domain-containing protein</fullName>
    </recommendedName>
</protein>
<evidence type="ECO:0000313" key="4">
    <source>
        <dbReference type="Proteomes" id="UP001147695"/>
    </source>
</evidence>
<sequence length="551" mass="61136">MAPSKPKAGHVNMMADTNIANLPIEGLRAVMRGILANRPDCTPVFEEQTRQYLGETASRFSNITVIDQAADGSFQTTGAFQQLRKRVCCMVGCGMCYQALPLLQEIVDQVSQIKLGSGQSAIVDQIAGVDGDIIQAITAVQKTLFVESGSRDLSETERVPLEALLKSLTACKAAWVQNSLPFVLERGLEATIDLVNPALAAAPSINESFSEKAPRAISETFQMANVQLPRVFSGLWQLSSPAWGIAPRSKIMQQFSKHVESGLTAFDMADHYGDAEILFGQYRSSSAFSDSLFAATKYCVFHPMTVTADAIRSKVDERCQRLRTDKIDLLQFHWQFYNDPQYIDALKYLQQDSRIQHLGLCNFDTEHMQKAIESGVKVYTNQVQANERSKFSLIDSRPTVKMVEFCDKHDIKLLTYGTLLGGLLAEKWVGQAAPDLYAETMTPSLRKYFAMIQNWGGWDLFQELLRTLQSIGRKHNVSVSNVATRWVLDFKCVGAVIVGARMGVSEQSEENLASLGWSLDAEDQGLIQAILDRSSRAEMFESLGDCGGEYR</sequence>
<dbReference type="PANTHER" id="PTHR43147">
    <property type="entry name" value="PROTEIN TAS"/>
    <property type="match status" value="1"/>
</dbReference>
<dbReference type="GO" id="GO:0016491">
    <property type="term" value="F:oxidoreductase activity"/>
    <property type="evidence" value="ECO:0007669"/>
    <property type="project" value="UniProtKB-KW"/>
</dbReference>
<reference evidence="3" key="2">
    <citation type="journal article" date="2023" name="IMA Fungus">
        <title>Comparative genomic study of the Penicillium genus elucidates a diverse pangenome and 15 lateral gene transfer events.</title>
        <authorList>
            <person name="Petersen C."/>
            <person name="Sorensen T."/>
            <person name="Nielsen M.R."/>
            <person name="Sondergaard T.E."/>
            <person name="Sorensen J.L."/>
            <person name="Fitzpatrick D.A."/>
            <person name="Frisvad J.C."/>
            <person name="Nielsen K.L."/>
        </authorList>
    </citation>
    <scope>NUCLEOTIDE SEQUENCE</scope>
    <source>
        <strain evidence="3">IBT 35673</strain>
    </source>
</reference>
<comment type="caution">
    <text evidence="3">The sequence shown here is derived from an EMBL/GenBank/DDBJ whole genome shotgun (WGS) entry which is preliminary data.</text>
</comment>
<evidence type="ECO:0000313" key="3">
    <source>
        <dbReference type="EMBL" id="KAJ5345156.1"/>
    </source>
</evidence>
<proteinExistence type="predicted"/>
<dbReference type="InterPro" id="IPR023210">
    <property type="entry name" value="NADP_OxRdtase_dom"/>
</dbReference>
<dbReference type="PANTHER" id="PTHR43147:SF2">
    <property type="entry name" value="NADP-DEPENDENT OXIDOREDUCTASE DOMAIN-CONTAINING PROTEIN"/>
    <property type="match status" value="1"/>
</dbReference>
<dbReference type="Proteomes" id="UP001147695">
    <property type="component" value="Unassembled WGS sequence"/>
</dbReference>
<accession>A0A9W9QT08</accession>
<dbReference type="InterPro" id="IPR036812">
    <property type="entry name" value="NAD(P)_OxRdtase_dom_sf"/>
</dbReference>
<dbReference type="Gene3D" id="3.20.20.100">
    <property type="entry name" value="NADP-dependent oxidoreductase domain"/>
    <property type="match status" value="1"/>
</dbReference>
<evidence type="ECO:0000259" key="2">
    <source>
        <dbReference type="Pfam" id="PF00248"/>
    </source>
</evidence>
<gene>
    <name evidence="3" type="ORF">N7452_003160</name>
</gene>
<feature type="domain" description="NADP-dependent oxidoreductase" evidence="2">
    <location>
        <begin position="233"/>
        <end position="531"/>
    </location>
</feature>
<dbReference type="Pfam" id="PF00248">
    <property type="entry name" value="Aldo_ket_red"/>
    <property type="match status" value="1"/>
</dbReference>
<evidence type="ECO:0000256" key="1">
    <source>
        <dbReference type="ARBA" id="ARBA00023002"/>
    </source>
</evidence>
<dbReference type="EMBL" id="JAPZBQ010000002">
    <property type="protein sequence ID" value="KAJ5345156.1"/>
    <property type="molecule type" value="Genomic_DNA"/>
</dbReference>
<dbReference type="CDD" id="cd19101">
    <property type="entry name" value="AKR_unchar"/>
    <property type="match status" value="1"/>
</dbReference>
<dbReference type="SUPFAM" id="SSF51430">
    <property type="entry name" value="NAD(P)-linked oxidoreductase"/>
    <property type="match status" value="1"/>
</dbReference>
<name>A0A9W9QT08_PENBR</name>